<dbReference type="EMBL" id="PTJE01000003">
    <property type="protein sequence ID" value="PPK94870.1"/>
    <property type="molecule type" value="Genomic_DNA"/>
</dbReference>
<sequence length="155" mass="18238">MISIFLDFIDGAYKEKTSIKRDATSSKIMEALAKSDYYDGEVSLYEGYFVPKKKFPNNLKICLSTSKDDFYIVSNDHIHVPMRYGFGLAFLICLLFSLIPILNGIFYLAPFLFLIFWIISRVSRILLKDDVHLFLERYYKKEHEHSKSPRNPNRY</sequence>
<name>A0A2S6IL42_9FLAO</name>
<evidence type="ECO:0000256" key="1">
    <source>
        <dbReference type="SAM" id="Phobius"/>
    </source>
</evidence>
<reference evidence="2 3" key="1">
    <citation type="submission" date="2018-02" db="EMBL/GenBank/DDBJ databases">
        <title>Genomic Encyclopedia of Archaeal and Bacterial Type Strains, Phase II (KMG-II): from individual species to whole genera.</title>
        <authorList>
            <person name="Goeker M."/>
        </authorList>
    </citation>
    <scope>NUCLEOTIDE SEQUENCE [LARGE SCALE GENOMIC DNA]</scope>
    <source>
        <strain evidence="2 3">DSM 16809</strain>
    </source>
</reference>
<proteinExistence type="predicted"/>
<evidence type="ECO:0000313" key="3">
    <source>
        <dbReference type="Proteomes" id="UP000239002"/>
    </source>
</evidence>
<accession>A0A2S6IL42</accession>
<keyword evidence="1" id="KW-0472">Membrane</keyword>
<comment type="caution">
    <text evidence="2">The sequence shown here is derived from an EMBL/GenBank/DDBJ whole genome shotgun (WGS) entry which is preliminary data.</text>
</comment>
<keyword evidence="3" id="KW-1185">Reference proteome</keyword>
<organism evidence="2 3">
    <name type="scientific">Nonlabens xylanidelens</name>
    <dbReference type="NCBI Taxonomy" id="191564"/>
    <lineage>
        <taxon>Bacteria</taxon>
        <taxon>Pseudomonadati</taxon>
        <taxon>Bacteroidota</taxon>
        <taxon>Flavobacteriia</taxon>
        <taxon>Flavobacteriales</taxon>
        <taxon>Flavobacteriaceae</taxon>
        <taxon>Nonlabens</taxon>
    </lineage>
</organism>
<dbReference type="Proteomes" id="UP000239002">
    <property type="component" value="Unassembled WGS sequence"/>
</dbReference>
<feature type="transmembrane region" description="Helical" evidence="1">
    <location>
        <begin position="84"/>
        <end position="102"/>
    </location>
</feature>
<dbReference type="OrthoDB" id="9938364at2"/>
<keyword evidence="1" id="KW-1133">Transmembrane helix</keyword>
<dbReference type="AlphaFoldDB" id="A0A2S6IL42"/>
<gene>
    <name evidence="2" type="ORF">LY01_01623</name>
</gene>
<dbReference type="RefSeq" id="WP_104515323.1">
    <property type="nucleotide sequence ID" value="NZ_MQVW01000024.1"/>
</dbReference>
<protein>
    <submittedName>
        <fullName evidence="2">Uncharacterized protein</fullName>
    </submittedName>
</protein>
<keyword evidence="1" id="KW-0812">Transmembrane</keyword>
<evidence type="ECO:0000313" key="2">
    <source>
        <dbReference type="EMBL" id="PPK94870.1"/>
    </source>
</evidence>